<keyword evidence="3" id="KW-1185">Reference proteome</keyword>
<dbReference type="AlphaFoldDB" id="V6IYD4"/>
<dbReference type="InterPro" id="IPR036689">
    <property type="entry name" value="ESAT-6-like_sf"/>
</dbReference>
<dbReference type="Proteomes" id="UP000018296">
    <property type="component" value="Unassembled WGS sequence"/>
</dbReference>
<dbReference type="RefSeq" id="WP_023509673.1">
    <property type="nucleotide sequence ID" value="NZ_AWTC01000005.1"/>
</dbReference>
<dbReference type="Pfam" id="PF06013">
    <property type="entry name" value="WXG100"/>
    <property type="match status" value="1"/>
</dbReference>
<organism evidence="2 3">
    <name type="scientific">Sporolactobacillus laevolacticus DSM 442</name>
    <dbReference type="NCBI Taxonomy" id="1395513"/>
    <lineage>
        <taxon>Bacteria</taxon>
        <taxon>Bacillati</taxon>
        <taxon>Bacillota</taxon>
        <taxon>Bacilli</taxon>
        <taxon>Bacillales</taxon>
        <taxon>Sporolactobacillaceae</taxon>
        <taxon>Sporolactobacillus</taxon>
    </lineage>
</organism>
<dbReference type="SUPFAM" id="SSF140453">
    <property type="entry name" value="EsxAB dimer-like"/>
    <property type="match status" value="1"/>
</dbReference>
<proteinExistence type="predicted"/>
<name>V6IYD4_9BACL</name>
<sequence length="105" mass="11566">MGRAGKSHIEIKGGELEDAIQCMQQIEEALKSALAKGEALNDDIVGNADWSGKNKKAFIAFMDIVLQYQRQMTKITTKHADSLKSLQTHISTFSQTDEVSKIKGV</sequence>
<reference evidence="2 3" key="1">
    <citation type="journal article" date="2013" name="Genome Announc.">
        <title>Genome Sequence of Sporolactobacillus laevolacticus DSM442, an Efficient Polymer-Grade D-Lactate Producer from Agricultural Waste Cottonseed as a Nitrogen Source.</title>
        <authorList>
            <person name="Wang H."/>
            <person name="Wang L."/>
            <person name="Ju J."/>
            <person name="Yu B."/>
            <person name="Ma Y."/>
        </authorList>
    </citation>
    <scope>NUCLEOTIDE SEQUENCE [LARGE SCALE GENOMIC DNA]</scope>
    <source>
        <strain evidence="2 3">DSM 442</strain>
    </source>
</reference>
<dbReference type="Gene3D" id="1.10.287.1060">
    <property type="entry name" value="ESAT-6-like"/>
    <property type="match status" value="1"/>
</dbReference>
<evidence type="ECO:0000313" key="3">
    <source>
        <dbReference type="Proteomes" id="UP000018296"/>
    </source>
</evidence>
<evidence type="ECO:0000256" key="1">
    <source>
        <dbReference type="SAM" id="Coils"/>
    </source>
</evidence>
<feature type="coiled-coil region" evidence="1">
    <location>
        <begin position="16"/>
        <end position="43"/>
    </location>
</feature>
<gene>
    <name evidence="2" type="ORF">P343_06990</name>
</gene>
<accession>V6IYD4</accession>
<comment type="caution">
    <text evidence="2">The sequence shown here is derived from an EMBL/GenBank/DDBJ whole genome shotgun (WGS) entry which is preliminary data.</text>
</comment>
<evidence type="ECO:0008006" key="4">
    <source>
        <dbReference type="Google" id="ProtNLM"/>
    </source>
</evidence>
<dbReference type="STRING" id="1395513.P343_06990"/>
<protein>
    <recommendedName>
        <fullName evidence="4">WXG100 family type VII secretion target</fullName>
    </recommendedName>
</protein>
<dbReference type="OrthoDB" id="2224332at2"/>
<dbReference type="InterPro" id="IPR010310">
    <property type="entry name" value="T7SS_ESAT-6-like"/>
</dbReference>
<dbReference type="PATRIC" id="fig|1395513.3.peg.1415"/>
<keyword evidence="1" id="KW-0175">Coiled coil</keyword>
<evidence type="ECO:0000313" key="2">
    <source>
        <dbReference type="EMBL" id="EST12483.1"/>
    </source>
</evidence>
<dbReference type="EMBL" id="AWTC01000005">
    <property type="protein sequence ID" value="EST12483.1"/>
    <property type="molecule type" value="Genomic_DNA"/>
</dbReference>